<accession>A0A2T3AQY5</accession>
<dbReference type="PANTHER" id="PTHR32235:SF1">
    <property type="entry name" value="NON-HOMOLOGOUS END-JOINING FACTOR 1"/>
    <property type="match status" value="1"/>
</dbReference>
<feature type="compositionally biased region" description="Basic and acidic residues" evidence="8">
    <location>
        <begin position="423"/>
        <end position="435"/>
    </location>
</feature>
<proteinExistence type="inferred from homology"/>
<keyword evidence="5" id="KW-0539">Nucleus</keyword>
<dbReference type="InterPro" id="IPR038051">
    <property type="entry name" value="XRCC4-like_N_sf"/>
</dbReference>
<evidence type="ECO:0000256" key="3">
    <source>
        <dbReference type="ARBA" id="ARBA00023125"/>
    </source>
</evidence>
<dbReference type="PANTHER" id="PTHR32235">
    <property type="entry name" value="NON-HOMOLOGOUS END-JOINING FACTOR 1"/>
    <property type="match status" value="1"/>
</dbReference>
<dbReference type="GO" id="GO:0032807">
    <property type="term" value="C:DNA ligase IV complex"/>
    <property type="evidence" value="ECO:0007669"/>
    <property type="project" value="TreeGrafter"/>
</dbReference>
<dbReference type="GeneID" id="36574115"/>
<dbReference type="CDD" id="cd22285">
    <property type="entry name" value="HD_XLF_N"/>
    <property type="match status" value="1"/>
</dbReference>
<evidence type="ECO:0000256" key="1">
    <source>
        <dbReference type="ARBA" id="ARBA00004123"/>
    </source>
</evidence>
<evidence type="ECO:0000256" key="2">
    <source>
        <dbReference type="ARBA" id="ARBA00022763"/>
    </source>
</evidence>
<dbReference type="Gene3D" id="2.170.210.10">
    <property type="entry name" value="DNA double-strand break repair and VJ recombination XRCC4, N-terminal"/>
    <property type="match status" value="1"/>
</dbReference>
<dbReference type="GO" id="GO:0045027">
    <property type="term" value="F:DNA end binding"/>
    <property type="evidence" value="ECO:0007669"/>
    <property type="project" value="TreeGrafter"/>
</dbReference>
<comment type="similarity">
    <text evidence="6">Belongs to the XRCC4-XLF family. XLF subfamily.</text>
</comment>
<dbReference type="EMBL" id="KZ679018">
    <property type="protein sequence ID" value="PSS08681.1"/>
    <property type="molecule type" value="Genomic_DNA"/>
</dbReference>
<dbReference type="OrthoDB" id="2155935at2759"/>
<dbReference type="InterPro" id="IPR053829">
    <property type="entry name" value="XLF-like_CC"/>
</dbReference>
<keyword evidence="12" id="KW-1185">Reference proteome</keyword>
<evidence type="ECO:0000259" key="10">
    <source>
        <dbReference type="Pfam" id="PF21928"/>
    </source>
</evidence>
<dbReference type="GO" id="GO:0006303">
    <property type="term" value="P:double-strand break repair via nonhomologous end joining"/>
    <property type="evidence" value="ECO:0007669"/>
    <property type="project" value="TreeGrafter"/>
</dbReference>
<keyword evidence="2" id="KW-0227">DNA damage</keyword>
<evidence type="ECO:0000256" key="5">
    <source>
        <dbReference type="ARBA" id="ARBA00023242"/>
    </source>
</evidence>
<feature type="compositionally biased region" description="Pro residues" evidence="8">
    <location>
        <begin position="348"/>
        <end position="358"/>
    </location>
</feature>
<evidence type="ECO:0000256" key="6">
    <source>
        <dbReference type="ARBA" id="ARBA00025747"/>
    </source>
</evidence>
<keyword evidence="4" id="KW-0234">DNA repair</keyword>
<evidence type="ECO:0000259" key="9">
    <source>
        <dbReference type="Pfam" id="PF09302"/>
    </source>
</evidence>
<evidence type="ECO:0000256" key="7">
    <source>
        <dbReference type="ARBA" id="ARBA00044529"/>
    </source>
</evidence>
<organism evidence="11 12">
    <name type="scientific">Amorphotheca resinae ATCC 22711</name>
    <dbReference type="NCBI Taxonomy" id="857342"/>
    <lineage>
        <taxon>Eukaryota</taxon>
        <taxon>Fungi</taxon>
        <taxon>Dikarya</taxon>
        <taxon>Ascomycota</taxon>
        <taxon>Pezizomycotina</taxon>
        <taxon>Leotiomycetes</taxon>
        <taxon>Helotiales</taxon>
        <taxon>Amorphothecaceae</taxon>
        <taxon>Amorphotheca</taxon>
    </lineage>
</organism>
<dbReference type="InterPro" id="IPR052287">
    <property type="entry name" value="NHEJ_factor"/>
</dbReference>
<comment type="subcellular location">
    <subcellularLocation>
        <location evidence="1">Nucleus</location>
    </subcellularLocation>
</comment>
<dbReference type="InParanoid" id="A0A2T3AQY5"/>
<dbReference type="Pfam" id="PF21928">
    <property type="entry name" value="XLF_CC"/>
    <property type="match status" value="1"/>
</dbReference>
<evidence type="ECO:0000313" key="11">
    <source>
        <dbReference type="EMBL" id="PSS08681.1"/>
    </source>
</evidence>
<name>A0A2T3AQY5_AMORE</name>
<evidence type="ECO:0000313" key="12">
    <source>
        <dbReference type="Proteomes" id="UP000241818"/>
    </source>
</evidence>
<evidence type="ECO:0000256" key="4">
    <source>
        <dbReference type="ARBA" id="ARBA00023204"/>
    </source>
</evidence>
<dbReference type="AlphaFoldDB" id="A0A2T3AQY5"/>
<feature type="domain" description="XLF-like coiled-coil region" evidence="10">
    <location>
        <begin position="127"/>
        <end position="178"/>
    </location>
</feature>
<evidence type="ECO:0000256" key="8">
    <source>
        <dbReference type="SAM" id="MobiDB-lite"/>
    </source>
</evidence>
<keyword evidence="3" id="KW-0238">DNA-binding</keyword>
<gene>
    <name evidence="11" type="ORF">M430DRAFT_31383</name>
</gene>
<protein>
    <recommendedName>
        <fullName evidence="7">Non-homologous end-joining factor 1</fullName>
    </recommendedName>
</protein>
<feature type="domain" description="XLF-like N-terminal" evidence="9">
    <location>
        <begin position="2"/>
        <end position="123"/>
    </location>
</feature>
<feature type="region of interest" description="Disordered" evidence="8">
    <location>
        <begin position="266"/>
        <end position="545"/>
    </location>
</feature>
<dbReference type="InterPro" id="IPR015381">
    <property type="entry name" value="XLF-like_N"/>
</dbReference>
<feature type="compositionally biased region" description="Basic and acidic residues" evidence="8">
    <location>
        <begin position="519"/>
        <end position="536"/>
    </location>
</feature>
<feature type="compositionally biased region" description="Acidic residues" evidence="8">
    <location>
        <begin position="320"/>
        <end position="334"/>
    </location>
</feature>
<feature type="compositionally biased region" description="Polar residues" evidence="8">
    <location>
        <begin position="383"/>
        <end position="393"/>
    </location>
</feature>
<dbReference type="STRING" id="857342.A0A2T3AQY5"/>
<dbReference type="Pfam" id="PF09302">
    <property type="entry name" value="XLF"/>
    <property type="match status" value="1"/>
</dbReference>
<dbReference type="Proteomes" id="UP000241818">
    <property type="component" value="Unassembled WGS sequence"/>
</dbReference>
<dbReference type="RefSeq" id="XP_024717079.1">
    <property type="nucleotide sequence ID" value="XM_024866034.1"/>
</dbReference>
<reference evidence="11 12" key="1">
    <citation type="journal article" date="2018" name="New Phytol.">
        <title>Comparative genomics and transcriptomics depict ericoid mycorrhizal fungi as versatile saprotrophs and plant mutualists.</title>
        <authorList>
            <person name="Martino E."/>
            <person name="Morin E."/>
            <person name="Grelet G.A."/>
            <person name="Kuo A."/>
            <person name="Kohler A."/>
            <person name="Daghino S."/>
            <person name="Barry K.W."/>
            <person name="Cichocki N."/>
            <person name="Clum A."/>
            <person name="Dockter R.B."/>
            <person name="Hainaut M."/>
            <person name="Kuo R.C."/>
            <person name="LaButti K."/>
            <person name="Lindahl B.D."/>
            <person name="Lindquist E.A."/>
            <person name="Lipzen A."/>
            <person name="Khouja H.R."/>
            <person name="Magnuson J."/>
            <person name="Murat C."/>
            <person name="Ohm R.A."/>
            <person name="Singer S.W."/>
            <person name="Spatafora J.W."/>
            <person name="Wang M."/>
            <person name="Veneault-Fourrey C."/>
            <person name="Henrissat B."/>
            <person name="Grigoriev I.V."/>
            <person name="Martin F.M."/>
            <person name="Perotto S."/>
        </authorList>
    </citation>
    <scope>NUCLEOTIDE SEQUENCE [LARGE SCALE GENOMIC DNA]</scope>
    <source>
        <strain evidence="11 12">ATCC 22711</strain>
    </source>
</reference>
<sequence>MSWRPLDISPSREPHLPPLLISTSFGPDSYTIHLTDLTHIWSETLERGGILRRSRDVNTSIDPSDSEQLRILLDKIQLGLEGGRDTALALAVNTDAGRPSMTLSVTVPLPGGLAPLEWSIELAAASQQLLTDQLIVPLLEAQQMRMREMASLADMLREKDHVIQKLMDKLEARGTELGQVFPQVAGKAGRAVDRRKAEEKVKGLSRFEMEAWRRGLRSEEPRDVGELVGQVFAADGLSNLKTRNASNVVKEPVNWWDRVKGDSFGLSGGKTPSHGHHGKTSPNRTLKEQPAPDENSDFQIQGTPPHLASPAPKSTGAEPPTDDTTDDEDDEDLDAPSQQSRIPDSFPSSPPKPKPPAAAPRKLGVIGRKKRELPSDPSPPISHESTTGDTSPSPVKEPISPEKRPASSTAAPKPKRVLGRIGGKKEGTPKPKDSTEVDQESIEPTPTPVPTHAPETKSSQPDAAPSPKKKLGVVGGRKIGKAAREEEAGSEAPTETLKKEKEESTTPLPPQPEETEEERADRKREMLRRELEEKARAPVKKKRKF</sequence>